<evidence type="ECO:0000313" key="2">
    <source>
        <dbReference type="Proteomes" id="UP000499080"/>
    </source>
</evidence>
<comment type="caution">
    <text evidence="1">The sequence shown here is derived from an EMBL/GenBank/DDBJ whole genome shotgun (WGS) entry which is preliminary data.</text>
</comment>
<organism evidence="1 2">
    <name type="scientific">Araneus ventricosus</name>
    <name type="common">Orbweaver spider</name>
    <name type="synonym">Epeira ventricosa</name>
    <dbReference type="NCBI Taxonomy" id="182803"/>
    <lineage>
        <taxon>Eukaryota</taxon>
        <taxon>Metazoa</taxon>
        <taxon>Ecdysozoa</taxon>
        <taxon>Arthropoda</taxon>
        <taxon>Chelicerata</taxon>
        <taxon>Arachnida</taxon>
        <taxon>Araneae</taxon>
        <taxon>Araneomorphae</taxon>
        <taxon>Entelegynae</taxon>
        <taxon>Araneoidea</taxon>
        <taxon>Araneidae</taxon>
        <taxon>Araneus</taxon>
    </lineage>
</organism>
<dbReference type="EMBL" id="BGPR01047433">
    <property type="protein sequence ID" value="GBO24461.1"/>
    <property type="molecule type" value="Genomic_DNA"/>
</dbReference>
<name>A0A4Y2VIK8_ARAVE</name>
<reference evidence="1 2" key="1">
    <citation type="journal article" date="2019" name="Sci. Rep.">
        <title>Orb-weaving spider Araneus ventricosus genome elucidates the spidroin gene catalogue.</title>
        <authorList>
            <person name="Kono N."/>
            <person name="Nakamura H."/>
            <person name="Ohtoshi R."/>
            <person name="Moran D.A.P."/>
            <person name="Shinohara A."/>
            <person name="Yoshida Y."/>
            <person name="Fujiwara M."/>
            <person name="Mori M."/>
            <person name="Tomita M."/>
            <person name="Arakawa K."/>
        </authorList>
    </citation>
    <scope>NUCLEOTIDE SEQUENCE [LARGE SCALE GENOMIC DNA]</scope>
</reference>
<sequence length="114" mass="12801">MQVPCTNPLLRSTKERFCLKSRAFPDSLLDAAVVRFRARGRRGKGPDKDASTLATHHAHLQRGAGGLKIFCHHLINLFRTLNSEYGEKATKGESSCISRFSRRYRTSCSCFSLV</sequence>
<accession>A0A4Y2VIK8</accession>
<dbReference type="Proteomes" id="UP000499080">
    <property type="component" value="Unassembled WGS sequence"/>
</dbReference>
<protein>
    <submittedName>
        <fullName evidence="1">Uncharacterized protein</fullName>
    </submittedName>
</protein>
<proteinExistence type="predicted"/>
<keyword evidence="2" id="KW-1185">Reference proteome</keyword>
<evidence type="ECO:0000313" key="1">
    <source>
        <dbReference type="EMBL" id="GBO24461.1"/>
    </source>
</evidence>
<dbReference type="AlphaFoldDB" id="A0A4Y2VIK8"/>
<gene>
    <name evidence="1" type="ORF">AVEN_167821_1</name>
</gene>